<protein>
    <recommendedName>
        <fullName evidence="4 7">dTDP-4-dehydrorhamnose 3,5-epimerase</fullName>
        <ecNumber evidence="3 7">5.1.3.13</ecNumber>
    </recommendedName>
    <alternativeName>
        <fullName evidence="7">Thymidine diphospho-4-keto-rhamnose 3,5-epimerase</fullName>
    </alternativeName>
</protein>
<dbReference type="Proteomes" id="UP000282800">
    <property type="component" value="Unassembled WGS sequence"/>
</dbReference>
<feature type="compositionally biased region" description="Basic and acidic residues" evidence="8">
    <location>
        <begin position="169"/>
        <end position="181"/>
    </location>
</feature>
<dbReference type="EMBL" id="RWYU02000008">
    <property type="protein sequence ID" value="RYJ60615.1"/>
    <property type="molecule type" value="Genomic_DNA"/>
</dbReference>
<dbReference type="PANTHER" id="PTHR21047:SF2">
    <property type="entry name" value="THYMIDINE DIPHOSPHO-4-KETO-RHAMNOSE 3,5-EPIMERASE"/>
    <property type="match status" value="1"/>
</dbReference>
<gene>
    <name evidence="9" type="primary">rfbC</name>
    <name evidence="9" type="ORF">EJA06_018075</name>
</gene>
<feature type="active site" description="Proton acceptor" evidence="5">
    <location>
        <position position="62"/>
    </location>
</feature>
<dbReference type="Gene3D" id="2.60.120.10">
    <property type="entry name" value="Jelly Rolls"/>
    <property type="match status" value="1"/>
</dbReference>
<dbReference type="RefSeq" id="WP_125023935.1">
    <property type="nucleotide sequence ID" value="NZ_DAMCBJ010000002.1"/>
</dbReference>
<comment type="function">
    <text evidence="2 7">Catalyzes the epimerization of the C3' and C5'positions of dTDP-6-deoxy-D-xylo-4-hexulose, forming dTDP-6-deoxy-L-lyxo-4-hexulose.</text>
</comment>
<feature type="site" description="Participates in a stacking interaction with the thymidine ring of dTDP-4-oxo-6-deoxyglucose" evidence="6">
    <location>
        <position position="137"/>
    </location>
</feature>
<evidence type="ECO:0000256" key="2">
    <source>
        <dbReference type="ARBA" id="ARBA00001997"/>
    </source>
</evidence>
<dbReference type="SUPFAM" id="SSF51182">
    <property type="entry name" value="RmlC-like cupins"/>
    <property type="match status" value="1"/>
</dbReference>
<keyword evidence="7 9" id="KW-0413">Isomerase</keyword>
<feature type="region of interest" description="Disordered" evidence="8">
    <location>
        <begin position="158"/>
        <end position="181"/>
    </location>
</feature>
<feature type="active site" description="Proton donor" evidence="5">
    <location>
        <position position="131"/>
    </location>
</feature>
<dbReference type="NCBIfam" id="TIGR01221">
    <property type="entry name" value="rmlC"/>
    <property type="match status" value="1"/>
</dbReference>
<organism evidence="9 10">
    <name type="scientific">Pseudomonas songnenensis</name>
    <dbReference type="NCBI Taxonomy" id="1176259"/>
    <lineage>
        <taxon>Bacteria</taxon>
        <taxon>Pseudomonadati</taxon>
        <taxon>Pseudomonadota</taxon>
        <taxon>Gammaproteobacteria</taxon>
        <taxon>Pseudomonadales</taxon>
        <taxon>Pseudomonadaceae</taxon>
        <taxon>Pseudomonas</taxon>
    </lineage>
</organism>
<dbReference type="InterPro" id="IPR011051">
    <property type="entry name" value="RmlC_Cupin_sf"/>
</dbReference>
<comment type="pathway">
    <text evidence="7">Carbohydrate biosynthesis; dTDP-L-rhamnose biosynthesis.</text>
</comment>
<comment type="similarity">
    <text evidence="7">Belongs to the dTDP-4-dehydrorhamnose 3,5-epimerase family.</text>
</comment>
<dbReference type="UniPathway" id="UPA00124"/>
<evidence type="ECO:0000313" key="10">
    <source>
        <dbReference type="Proteomes" id="UP000282800"/>
    </source>
</evidence>
<comment type="caution">
    <text evidence="9">The sequence shown here is derived from an EMBL/GenBank/DDBJ whole genome shotgun (WGS) entry which is preliminary data.</text>
</comment>
<accession>A0A482U2F5</accession>
<dbReference type="AlphaFoldDB" id="A0A482U2F5"/>
<dbReference type="EC" id="5.1.3.13" evidence="3 7"/>
<dbReference type="GO" id="GO:0019305">
    <property type="term" value="P:dTDP-rhamnose biosynthetic process"/>
    <property type="evidence" value="ECO:0007669"/>
    <property type="project" value="UniProtKB-UniRule"/>
</dbReference>
<evidence type="ECO:0000256" key="3">
    <source>
        <dbReference type="ARBA" id="ARBA00012098"/>
    </source>
</evidence>
<evidence type="ECO:0000313" key="9">
    <source>
        <dbReference type="EMBL" id="RYJ60615.1"/>
    </source>
</evidence>
<evidence type="ECO:0000256" key="1">
    <source>
        <dbReference type="ARBA" id="ARBA00001298"/>
    </source>
</evidence>
<dbReference type="Pfam" id="PF00908">
    <property type="entry name" value="dTDP_sugar_isom"/>
    <property type="match status" value="1"/>
</dbReference>
<evidence type="ECO:0000256" key="5">
    <source>
        <dbReference type="PIRSR" id="PIRSR600888-1"/>
    </source>
</evidence>
<dbReference type="InterPro" id="IPR014710">
    <property type="entry name" value="RmlC-like_jellyroll"/>
</dbReference>
<comment type="subunit">
    <text evidence="7">Homodimer.</text>
</comment>
<dbReference type="InterPro" id="IPR000888">
    <property type="entry name" value="RmlC-like"/>
</dbReference>
<dbReference type="GO" id="GO:0005829">
    <property type="term" value="C:cytosol"/>
    <property type="evidence" value="ECO:0007669"/>
    <property type="project" value="TreeGrafter"/>
</dbReference>
<evidence type="ECO:0000256" key="4">
    <source>
        <dbReference type="ARBA" id="ARBA00019595"/>
    </source>
</evidence>
<evidence type="ECO:0000256" key="8">
    <source>
        <dbReference type="SAM" id="MobiDB-lite"/>
    </source>
</evidence>
<dbReference type="GO" id="GO:0000271">
    <property type="term" value="P:polysaccharide biosynthetic process"/>
    <property type="evidence" value="ECO:0007669"/>
    <property type="project" value="TreeGrafter"/>
</dbReference>
<proteinExistence type="inferred from homology"/>
<reference evidence="9 10" key="1">
    <citation type="submission" date="2019-01" db="EMBL/GenBank/DDBJ databases">
        <title>High-quality draft genome of. Pseudomonas songnenensis str. L103, a full-fledged denitrifier isolated from 100 meters deep aquifer in a heavily nitrogen fertilized agricultural area.</title>
        <authorList>
            <person name="Liu M."/>
            <person name="Liu B."/>
        </authorList>
    </citation>
    <scope>NUCLEOTIDE SEQUENCE [LARGE SCALE GENOMIC DNA]</scope>
    <source>
        <strain evidence="9 10">L103</strain>
    </source>
</reference>
<dbReference type="PANTHER" id="PTHR21047">
    <property type="entry name" value="DTDP-6-DEOXY-D-GLUCOSE-3,5 EPIMERASE"/>
    <property type="match status" value="1"/>
</dbReference>
<dbReference type="GO" id="GO:0008830">
    <property type="term" value="F:dTDP-4-dehydrorhamnose 3,5-epimerase activity"/>
    <property type="evidence" value="ECO:0007669"/>
    <property type="project" value="UniProtKB-UniRule"/>
</dbReference>
<dbReference type="CDD" id="cd00438">
    <property type="entry name" value="cupin_RmlC"/>
    <property type="match status" value="1"/>
</dbReference>
<dbReference type="OrthoDB" id="9800680at2"/>
<name>A0A482U2F5_9PSED</name>
<comment type="catalytic activity">
    <reaction evidence="1 7">
        <text>dTDP-4-dehydro-6-deoxy-alpha-D-glucose = dTDP-4-dehydro-beta-L-rhamnose</text>
        <dbReference type="Rhea" id="RHEA:16969"/>
        <dbReference type="ChEBI" id="CHEBI:57649"/>
        <dbReference type="ChEBI" id="CHEBI:62830"/>
        <dbReference type="EC" id="5.1.3.13"/>
    </reaction>
</comment>
<sequence>MKVIETSIPDVLIIEPKVFGDERGFFYESFNAAAFEAATGLKRQFVQDNHSKSQRGVLRGLHYQIQQPQGKLVRVVAGEVFDVAVDLRKSSPSFGRWFGTHLSAQNQRQLWIPEGFAHGFVVLSESAEFLYKTTDYYAPEHERSLLWNDPELGIEWPFDEPPQLSAKDQAGKRLSDAELFP</sequence>
<evidence type="ECO:0000256" key="6">
    <source>
        <dbReference type="PIRSR" id="PIRSR600888-3"/>
    </source>
</evidence>
<evidence type="ECO:0000256" key="7">
    <source>
        <dbReference type="RuleBase" id="RU364069"/>
    </source>
</evidence>